<accession>A0AAV4FGZ2</accession>
<name>A0AAV4FGZ2_9GAST</name>
<dbReference type="Proteomes" id="UP000762676">
    <property type="component" value="Unassembled WGS sequence"/>
</dbReference>
<proteinExistence type="predicted"/>
<dbReference type="AlphaFoldDB" id="A0AAV4FGZ2"/>
<evidence type="ECO:0008006" key="4">
    <source>
        <dbReference type="Google" id="ProtNLM"/>
    </source>
</evidence>
<feature type="region of interest" description="Disordered" evidence="1">
    <location>
        <begin position="69"/>
        <end position="101"/>
    </location>
</feature>
<evidence type="ECO:0000313" key="2">
    <source>
        <dbReference type="EMBL" id="GFR71630.1"/>
    </source>
</evidence>
<reference evidence="2 3" key="1">
    <citation type="journal article" date="2021" name="Elife">
        <title>Chloroplast acquisition without the gene transfer in kleptoplastic sea slugs, Plakobranchus ocellatus.</title>
        <authorList>
            <person name="Maeda T."/>
            <person name="Takahashi S."/>
            <person name="Yoshida T."/>
            <person name="Shimamura S."/>
            <person name="Takaki Y."/>
            <person name="Nagai Y."/>
            <person name="Toyoda A."/>
            <person name="Suzuki Y."/>
            <person name="Arimoto A."/>
            <person name="Ishii H."/>
            <person name="Satoh N."/>
            <person name="Nishiyama T."/>
            <person name="Hasebe M."/>
            <person name="Maruyama T."/>
            <person name="Minagawa J."/>
            <person name="Obokata J."/>
            <person name="Shigenobu S."/>
        </authorList>
    </citation>
    <scope>NUCLEOTIDE SEQUENCE [LARGE SCALE GENOMIC DNA]</scope>
</reference>
<sequence>MHAYEHNYGTPLIHRVTNWIRETHGENKHAIPWQCGQAGHNRRNCEILCFRSRGVERPLKWVLDGCLTRPGQPRVPVNKRPEQIPESGPLKNTDAPHPSKA</sequence>
<gene>
    <name evidence="2" type="ORF">ElyMa_005684500</name>
</gene>
<keyword evidence="3" id="KW-1185">Reference proteome</keyword>
<dbReference type="EMBL" id="BMAT01011375">
    <property type="protein sequence ID" value="GFR71630.1"/>
    <property type="molecule type" value="Genomic_DNA"/>
</dbReference>
<evidence type="ECO:0000313" key="3">
    <source>
        <dbReference type="Proteomes" id="UP000762676"/>
    </source>
</evidence>
<evidence type="ECO:0000256" key="1">
    <source>
        <dbReference type="SAM" id="MobiDB-lite"/>
    </source>
</evidence>
<protein>
    <recommendedName>
        <fullName evidence="4">CCHC-type domain-containing protein</fullName>
    </recommendedName>
</protein>
<organism evidence="2 3">
    <name type="scientific">Elysia marginata</name>
    <dbReference type="NCBI Taxonomy" id="1093978"/>
    <lineage>
        <taxon>Eukaryota</taxon>
        <taxon>Metazoa</taxon>
        <taxon>Spiralia</taxon>
        <taxon>Lophotrochozoa</taxon>
        <taxon>Mollusca</taxon>
        <taxon>Gastropoda</taxon>
        <taxon>Heterobranchia</taxon>
        <taxon>Euthyneura</taxon>
        <taxon>Panpulmonata</taxon>
        <taxon>Sacoglossa</taxon>
        <taxon>Placobranchoidea</taxon>
        <taxon>Plakobranchidae</taxon>
        <taxon>Elysia</taxon>
    </lineage>
</organism>
<comment type="caution">
    <text evidence="2">The sequence shown here is derived from an EMBL/GenBank/DDBJ whole genome shotgun (WGS) entry which is preliminary data.</text>
</comment>